<dbReference type="VEuPathDB" id="FungiDB:RhiirFUN_021203"/>
<keyword evidence="1" id="KW-0472">Membrane</keyword>
<accession>U9UW54</accession>
<name>U9UW54_RHIID</name>
<keyword evidence="1" id="KW-1133">Transmembrane helix</keyword>
<feature type="non-terminal residue" evidence="2">
    <location>
        <position position="1"/>
    </location>
</feature>
<proteinExistence type="predicted"/>
<protein>
    <submittedName>
        <fullName evidence="2">Uncharacterized protein</fullName>
    </submittedName>
</protein>
<gene>
    <name evidence="2" type="ORF">GLOINDRAFT_92659</name>
</gene>
<organism evidence="2">
    <name type="scientific">Rhizophagus irregularis (strain DAOM 181602 / DAOM 197198 / MUCL 43194)</name>
    <name type="common">Arbuscular mycorrhizal fungus</name>
    <name type="synonym">Glomus intraradices</name>
    <dbReference type="NCBI Taxonomy" id="747089"/>
    <lineage>
        <taxon>Eukaryota</taxon>
        <taxon>Fungi</taxon>
        <taxon>Fungi incertae sedis</taxon>
        <taxon>Mucoromycota</taxon>
        <taxon>Glomeromycotina</taxon>
        <taxon>Glomeromycetes</taxon>
        <taxon>Glomerales</taxon>
        <taxon>Glomeraceae</taxon>
        <taxon>Rhizophagus</taxon>
    </lineage>
</organism>
<evidence type="ECO:0000313" key="2">
    <source>
        <dbReference type="EMBL" id="ESA19831.1"/>
    </source>
</evidence>
<dbReference type="HOGENOM" id="CLU_1791541_0_0_1"/>
<sequence>DDRPGPDYKDARNWEKRTSVRAGSSFHFHNSTITGNSLGGNSGVINNVKFPKERNRAALSMTYTTGQPILFVGTEASESYTCDLKDSIERSHLFDIGFGNILPKDQPFYLMIHHLVPASLTVIFINFIPKKKLRFQAFLNFVDHG</sequence>
<feature type="transmembrane region" description="Helical" evidence="1">
    <location>
        <begin position="108"/>
        <end position="128"/>
    </location>
</feature>
<dbReference type="EMBL" id="KI277920">
    <property type="protein sequence ID" value="ESA19831.1"/>
    <property type="molecule type" value="Genomic_DNA"/>
</dbReference>
<evidence type="ECO:0000256" key="1">
    <source>
        <dbReference type="SAM" id="Phobius"/>
    </source>
</evidence>
<dbReference type="AlphaFoldDB" id="U9UW54"/>
<keyword evidence="1" id="KW-0812">Transmembrane</keyword>
<reference evidence="2" key="1">
    <citation type="submission" date="2013-07" db="EMBL/GenBank/DDBJ databases">
        <title>The genome of an arbuscular mycorrhizal fungus provides insights into the evolution of the oldest plant symbiosis.</title>
        <authorList>
            <consortium name="DOE Joint Genome Institute"/>
            <person name="Tisserant E."/>
            <person name="Malbreil M."/>
            <person name="Kuo A."/>
            <person name="Kohler A."/>
            <person name="Symeonidi A."/>
            <person name="Balestrini R."/>
            <person name="Charron P."/>
            <person name="Duensing N."/>
            <person name="Frei-dit-Frey N."/>
            <person name="Gianinazzi-Pearson V."/>
            <person name="Gilbert B."/>
            <person name="Handa Y."/>
            <person name="Hijri M."/>
            <person name="Kaul R."/>
            <person name="Kawaguchi M."/>
            <person name="Krajinski F."/>
            <person name="Lammers P."/>
            <person name="Lapierre D."/>
            <person name="Masclaux F.G."/>
            <person name="Murat C."/>
            <person name="Morin E."/>
            <person name="Ndikumana S."/>
            <person name="Pagni M."/>
            <person name="Petitpierre D."/>
            <person name="Requena N."/>
            <person name="Rosikiewicz P."/>
            <person name="Riley R."/>
            <person name="Saito K."/>
            <person name="San Clemente H."/>
            <person name="Shapiro H."/>
            <person name="van Tuinen D."/>
            <person name="Becard G."/>
            <person name="Bonfante P."/>
            <person name="Paszkowski U."/>
            <person name="Shachar-Hill Y."/>
            <person name="Young J.P."/>
            <person name="Sanders I.R."/>
            <person name="Henrissat B."/>
            <person name="Rensing S.A."/>
            <person name="Grigoriev I.V."/>
            <person name="Corradi N."/>
            <person name="Roux C."/>
            <person name="Martin F."/>
        </authorList>
    </citation>
    <scope>NUCLEOTIDE SEQUENCE</scope>
    <source>
        <strain evidence="2">DAOM 197198</strain>
    </source>
</reference>